<dbReference type="OrthoDB" id="2645024at2"/>
<keyword evidence="1" id="KW-0677">Repeat</keyword>
<dbReference type="SUPFAM" id="SSF48403">
    <property type="entry name" value="Ankyrin repeat"/>
    <property type="match status" value="1"/>
</dbReference>
<feature type="repeat" description="ANK" evidence="3">
    <location>
        <begin position="30"/>
        <end position="63"/>
    </location>
</feature>
<sequence length="237" mass="26512">MNWLEISKSKDVEQACAAVHSLDINERDERGRTPLMLFLTYRMPAEAIKCLLEQQADLDAEDKLGDTALKKAVKFKQIEAIQLMLEQGVKLDSTYGIQATAWNAARRDPSIADMLLGTTGSVRLRLTQAEQAIVDEILYEESSERAAAKIRDLDSAVLLHAVVDGYNWDDSPEPMLAACEHPACAEITLLDMAELLDADYWLEMDEDEVNQSEDGPGYRRLAELLRVKCPTNPSNEL</sequence>
<dbReference type="Pfam" id="PF14096">
    <property type="entry name" value="DUF4274"/>
    <property type="match status" value="1"/>
</dbReference>
<dbReference type="AlphaFoldDB" id="A0A2W0C8V4"/>
<gene>
    <name evidence="5" type="ORF">PIL02S_05095</name>
</gene>
<dbReference type="PANTHER" id="PTHR24141:SF1">
    <property type="entry name" value="2-5A-DEPENDENT RIBONUCLEASE"/>
    <property type="match status" value="1"/>
</dbReference>
<reference evidence="5 6" key="1">
    <citation type="submission" date="2018-01" db="EMBL/GenBank/DDBJ databases">
        <title>Genome sequence of the PGP bacterium Paenibacillus illinoisensis E3.</title>
        <authorList>
            <person name="Rolli E."/>
            <person name="Marasco R."/>
            <person name="Bessem C."/>
            <person name="Michoud G."/>
            <person name="Gaiarsa S."/>
            <person name="Borin S."/>
            <person name="Daffonchio D."/>
        </authorList>
    </citation>
    <scope>NUCLEOTIDE SEQUENCE [LARGE SCALE GENOMIC DNA]</scope>
    <source>
        <strain evidence="5 6">E3</strain>
    </source>
</reference>
<comment type="caution">
    <text evidence="5">The sequence shown here is derived from an EMBL/GenBank/DDBJ whole genome shotgun (WGS) entry which is preliminary data.</text>
</comment>
<dbReference type="EMBL" id="PRLG01000028">
    <property type="protein sequence ID" value="PYY26919.1"/>
    <property type="molecule type" value="Genomic_DNA"/>
</dbReference>
<accession>A0A2W0C8V4</accession>
<keyword evidence="2 3" id="KW-0040">ANK repeat</keyword>
<evidence type="ECO:0000259" key="4">
    <source>
        <dbReference type="Pfam" id="PF14096"/>
    </source>
</evidence>
<dbReference type="GO" id="GO:0004540">
    <property type="term" value="F:RNA nuclease activity"/>
    <property type="evidence" value="ECO:0007669"/>
    <property type="project" value="TreeGrafter"/>
</dbReference>
<organism evidence="5 6">
    <name type="scientific">Paenibacillus illinoisensis</name>
    <dbReference type="NCBI Taxonomy" id="59845"/>
    <lineage>
        <taxon>Bacteria</taxon>
        <taxon>Bacillati</taxon>
        <taxon>Bacillota</taxon>
        <taxon>Bacilli</taxon>
        <taxon>Bacillales</taxon>
        <taxon>Paenibacillaceae</taxon>
        <taxon>Paenibacillus</taxon>
    </lineage>
</organism>
<feature type="domain" description="DUF4274" evidence="4">
    <location>
        <begin position="155"/>
        <end position="216"/>
    </location>
</feature>
<dbReference type="PROSITE" id="PS50088">
    <property type="entry name" value="ANK_REPEAT"/>
    <property type="match status" value="1"/>
</dbReference>
<dbReference type="InterPro" id="IPR025369">
    <property type="entry name" value="DUF4274"/>
</dbReference>
<dbReference type="InterPro" id="IPR002110">
    <property type="entry name" value="Ankyrin_rpt"/>
</dbReference>
<evidence type="ECO:0000256" key="2">
    <source>
        <dbReference type="ARBA" id="ARBA00023043"/>
    </source>
</evidence>
<protein>
    <recommendedName>
        <fullName evidence="4">DUF4274 domain-containing protein</fullName>
    </recommendedName>
</protein>
<dbReference type="PANTHER" id="PTHR24141">
    <property type="entry name" value="2-5A-DEPENDENT RIBONUCLEASE"/>
    <property type="match status" value="1"/>
</dbReference>
<proteinExistence type="predicted"/>
<dbReference type="GO" id="GO:0003723">
    <property type="term" value="F:RNA binding"/>
    <property type="evidence" value="ECO:0007669"/>
    <property type="project" value="TreeGrafter"/>
</dbReference>
<evidence type="ECO:0000256" key="1">
    <source>
        <dbReference type="ARBA" id="ARBA00022737"/>
    </source>
</evidence>
<dbReference type="SMART" id="SM00248">
    <property type="entry name" value="ANK"/>
    <property type="match status" value="2"/>
</dbReference>
<name>A0A2W0C8V4_9BACL</name>
<evidence type="ECO:0000313" key="5">
    <source>
        <dbReference type="EMBL" id="PYY26919.1"/>
    </source>
</evidence>
<dbReference type="RefSeq" id="WP_110821895.1">
    <property type="nucleotide sequence ID" value="NZ_PRLG01000028.1"/>
</dbReference>
<dbReference type="Pfam" id="PF12796">
    <property type="entry name" value="Ank_2"/>
    <property type="match status" value="1"/>
</dbReference>
<dbReference type="Gene3D" id="1.25.40.20">
    <property type="entry name" value="Ankyrin repeat-containing domain"/>
    <property type="match status" value="1"/>
</dbReference>
<evidence type="ECO:0000313" key="6">
    <source>
        <dbReference type="Proteomes" id="UP000247459"/>
    </source>
</evidence>
<dbReference type="Proteomes" id="UP000247459">
    <property type="component" value="Unassembled WGS sequence"/>
</dbReference>
<dbReference type="InterPro" id="IPR036770">
    <property type="entry name" value="Ankyrin_rpt-contain_sf"/>
</dbReference>
<dbReference type="GO" id="GO:0006396">
    <property type="term" value="P:RNA processing"/>
    <property type="evidence" value="ECO:0007669"/>
    <property type="project" value="TreeGrafter"/>
</dbReference>
<evidence type="ECO:0000256" key="3">
    <source>
        <dbReference type="PROSITE-ProRule" id="PRU00023"/>
    </source>
</evidence>